<organism evidence="1 2">
    <name type="scientific">Pseudooceanicola algae</name>
    <dbReference type="NCBI Taxonomy" id="1537215"/>
    <lineage>
        <taxon>Bacteria</taxon>
        <taxon>Pseudomonadati</taxon>
        <taxon>Pseudomonadota</taxon>
        <taxon>Alphaproteobacteria</taxon>
        <taxon>Rhodobacterales</taxon>
        <taxon>Paracoccaceae</taxon>
        <taxon>Pseudooceanicola</taxon>
    </lineage>
</organism>
<keyword evidence="2" id="KW-1185">Reference proteome</keyword>
<evidence type="ECO:0008006" key="3">
    <source>
        <dbReference type="Google" id="ProtNLM"/>
    </source>
</evidence>
<dbReference type="SUPFAM" id="SSF103515">
    <property type="entry name" value="Autotransporter"/>
    <property type="match status" value="1"/>
</dbReference>
<dbReference type="OrthoDB" id="7876616at2"/>
<protein>
    <recommendedName>
        <fullName evidence="3">Autotransporter domain-containing protein</fullName>
    </recommendedName>
</protein>
<dbReference type="Proteomes" id="UP000283786">
    <property type="component" value="Chromosome"/>
</dbReference>
<dbReference type="AlphaFoldDB" id="A0A418SEN6"/>
<proteinExistence type="predicted"/>
<gene>
    <name evidence="1" type="ORF">PSAL_008870</name>
</gene>
<evidence type="ECO:0000313" key="2">
    <source>
        <dbReference type="Proteomes" id="UP000283786"/>
    </source>
</evidence>
<dbReference type="InterPro" id="IPR036709">
    <property type="entry name" value="Autotransporte_beta_dom_sf"/>
</dbReference>
<evidence type="ECO:0000313" key="1">
    <source>
        <dbReference type="EMBL" id="QPM89662.1"/>
    </source>
</evidence>
<dbReference type="RefSeq" id="WP_119840062.1">
    <property type="nucleotide sequence ID" value="NZ_CP060436.1"/>
</dbReference>
<reference evidence="1 2" key="1">
    <citation type="submission" date="2020-08" db="EMBL/GenBank/DDBJ databases">
        <title>Genome sequence of Rhodobacteraceae bacterium Lw-13e.</title>
        <authorList>
            <person name="Poehlein A."/>
            <person name="Wolter L."/>
            <person name="Daniel R."/>
            <person name="Brinkhoff T."/>
        </authorList>
    </citation>
    <scope>NUCLEOTIDE SEQUENCE [LARGE SCALE GENOMIC DNA]</scope>
    <source>
        <strain evidence="1 2">Lw-13e</strain>
    </source>
</reference>
<accession>A0A418SEN6</accession>
<name>A0A418SEN6_9RHOB</name>
<dbReference type="EMBL" id="CP060436">
    <property type="protein sequence ID" value="QPM89662.1"/>
    <property type="molecule type" value="Genomic_DNA"/>
</dbReference>
<sequence>MNKLLSRTSLLALATVPWIGQAHAEACSPANPVDGDTITCAATGAGILDDGLDDLSITVTATGDVQGGADAAFEVKDDLVLTNDGAISSVGSAAILVDDEAQITNNGTITSTDDRGIDGDEGITVVNHGTITAWDDDGININEDATVTNYGTINAGSQSINVADNSVVTNYGVLNSLGEGIEGDGDSVTVLNEGEIYSIDDAINVGENAMVTNNGLLEVSGDQDGIDIDSGTIINNGTIRALGSEDGVDYDPSTVASSTLTNYGEITGNMGVNVDSANTMGQTVINYGTITGTGGTAIYLGDGDDTLSLQGGSISGDVDLGDGSDTLIVGAGVSAGTLSFVSAPEVIDMAEAPDTALFAGTTLVVADAEAFSSMDYLAALGSRDIGRALSAVAYAPGWWGDLSGWGGDLAHGGALTVGRDFDAIGVFVRASNQDMTSDNGATDLERRSIALGLRKGFALGQGFDGLGFAYIASGATDLTSALDAAGTGSTDSREFGIGMQVAQTPVIGRIDLSGSLGASWARYDGFALSGLGGAGFEDRDAGSYYLTGEIGYSLATGVGALRPFGGIDLITAQGDAVTMGLAGASTQFDVEDDDLTLYRIGAELTLTNGALPIDLRLETAFDGDGNMNTGLGLSMRF</sequence>
<dbReference type="KEGG" id="palw:PSAL_008870"/>